<dbReference type="Proteomes" id="UP000267804">
    <property type="component" value="Chromosome"/>
</dbReference>
<name>A0A386WLT5_9ACTN</name>
<dbReference type="EMBL" id="CP024087">
    <property type="protein sequence ID" value="AYF29317.1"/>
    <property type="molecule type" value="Genomic_DNA"/>
</dbReference>
<protein>
    <submittedName>
        <fullName evidence="1">Uncharacterized protein</fullName>
    </submittedName>
</protein>
<dbReference type="AlphaFoldDB" id="A0A386WLT5"/>
<proteinExistence type="predicted"/>
<gene>
    <name evidence="1" type="ORF">CSH63_17965</name>
</gene>
<evidence type="ECO:0000313" key="2">
    <source>
        <dbReference type="Proteomes" id="UP000267804"/>
    </source>
</evidence>
<evidence type="ECO:0000313" key="1">
    <source>
        <dbReference type="EMBL" id="AYF29317.1"/>
    </source>
</evidence>
<accession>A0A386WLT5</accession>
<sequence>MPAGAIVKVGQRPGERIGTPTIRTADSGVFTTVEAVIDSITVPVVAGRTYKIRWTVAWGSTVAGDTVFSRIREDAVGGAQLQIMRINITATGGAGTRWDGTVEAEYTATVTGNKTFVGTGTRATGTGNINAKAAADFPIRLYVEYVSG</sequence>
<organism evidence="1 2">
    <name type="scientific">Micromonospora tulbaghiae</name>
    <dbReference type="NCBI Taxonomy" id="479978"/>
    <lineage>
        <taxon>Bacteria</taxon>
        <taxon>Bacillati</taxon>
        <taxon>Actinomycetota</taxon>
        <taxon>Actinomycetes</taxon>
        <taxon>Micromonosporales</taxon>
        <taxon>Micromonosporaceae</taxon>
        <taxon>Micromonospora</taxon>
    </lineage>
</organism>
<reference evidence="1 2" key="1">
    <citation type="submission" date="2017-10" db="EMBL/GenBank/DDBJ databases">
        <title>Integration of genomic and chemical information greatly accelerates assignment of the full stereostructure of myelolactone, a potent inhibitor of myeloma from a marine-derived Micromonospora.</title>
        <authorList>
            <person name="Kim M.C."/>
            <person name="Machado H."/>
            <person name="Jensen P.R."/>
            <person name="Fenical W."/>
        </authorList>
    </citation>
    <scope>NUCLEOTIDE SEQUENCE [LARGE SCALE GENOMIC DNA]</scope>
    <source>
        <strain evidence="1 2">CNY-010</strain>
    </source>
</reference>
<dbReference type="KEGG" id="mtua:CSH63_17965"/>